<reference evidence="9 10" key="1">
    <citation type="submission" date="2023-07" db="EMBL/GenBank/DDBJ databases">
        <title>Sorghum-associated microbial communities from plants grown in Nebraska, USA.</title>
        <authorList>
            <person name="Schachtman D."/>
        </authorList>
    </citation>
    <scope>NUCLEOTIDE SEQUENCE [LARGE SCALE GENOMIC DNA]</scope>
    <source>
        <strain evidence="9 10">BE310</strain>
    </source>
</reference>
<dbReference type="PROSITE" id="PS50109">
    <property type="entry name" value="HIS_KIN"/>
    <property type="match status" value="1"/>
</dbReference>
<dbReference type="InterPro" id="IPR004358">
    <property type="entry name" value="Sig_transdc_His_kin-like_C"/>
</dbReference>
<dbReference type="Gene3D" id="3.30.565.10">
    <property type="entry name" value="Histidine kinase-like ATPase, C-terminal domain"/>
    <property type="match status" value="1"/>
</dbReference>
<dbReference type="PANTHER" id="PTHR42878:SF7">
    <property type="entry name" value="SENSOR HISTIDINE KINASE GLRK"/>
    <property type="match status" value="1"/>
</dbReference>
<dbReference type="PANTHER" id="PTHR42878">
    <property type="entry name" value="TWO-COMPONENT HISTIDINE KINASE"/>
    <property type="match status" value="1"/>
</dbReference>
<evidence type="ECO:0000256" key="5">
    <source>
        <dbReference type="ARBA" id="ARBA00022777"/>
    </source>
</evidence>
<accession>A0ABU1Z5I9</accession>
<keyword evidence="3 9" id="KW-0808">Transferase</keyword>
<dbReference type="PRINTS" id="PR00344">
    <property type="entry name" value="BCTRLSENSOR"/>
</dbReference>
<gene>
    <name evidence="9" type="ORF">J2X16_001228</name>
</gene>
<dbReference type="InterPro" id="IPR003594">
    <property type="entry name" value="HATPase_dom"/>
</dbReference>
<keyword evidence="4" id="KW-0547">Nucleotide-binding</keyword>
<evidence type="ECO:0000256" key="4">
    <source>
        <dbReference type="ARBA" id="ARBA00022741"/>
    </source>
</evidence>
<keyword evidence="7" id="KW-0902">Two-component regulatory system</keyword>
<dbReference type="GO" id="GO:0008983">
    <property type="term" value="F:protein-glutamate O-methyltransferase activity"/>
    <property type="evidence" value="ECO:0007669"/>
    <property type="project" value="UniProtKB-EC"/>
</dbReference>
<dbReference type="InterPro" id="IPR036890">
    <property type="entry name" value="HATPase_C_sf"/>
</dbReference>
<name>A0ABU1Z5I9_9BURK</name>
<keyword evidence="5" id="KW-0418">Kinase</keyword>
<dbReference type="EMBL" id="JAVDXQ010000002">
    <property type="protein sequence ID" value="MDR7295889.1"/>
    <property type="molecule type" value="Genomic_DNA"/>
</dbReference>
<keyword evidence="9" id="KW-0489">Methyltransferase</keyword>
<evidence type="ECO:0000256" key="1">
    <source>
        <dbReference type="ARBA" id="ARBA00000085"/>
    </source>
</evidence>
<dbReference type="GO" id="GO:0032259">
    <property type="term" value="P:methylation"/>
    <property type="evidence" value="ECO:0007669"/>
    <property type="project" value="UniProtKB-KW"/>
</dbReference>
<keyword evidence="6" id="KW-0067">ATP-binding</keyword>
<dbReference type="EC" id="2.7.13.3" evidence="2"/>
<feature type="domain" description="Histidine kinase" evidence="8">
    <location>
        <begin position="18"/>
        <end position="232"/>
    </location>
</feature>
<organism evidence="9 10">
    <name type="scientific">Pelomonas aquatica</name>
    <dbReference type="NCBI Taxonomy" id="431058"/>
    <lineage>
        <taxon>Bacteria</taxon>
        <taxon>Pseudomonadati</taxon>
        <taxon>Pseudomonadota</taxon>
        <taxon>Betaproteobacteria</taxon>
        <taxon>Burkholderiales</taxon>
        <taxon>Sphaerotilaceae</taxon>
        <taxon>Roseateles</taxon>
    </lineage>
</organism>
<dbReference type="Proteomes" id="UP001180536">
    <property type="component" value="Unassembled WGS sequence"/>
</dbReference>
<evidence type="ECO:0000256" key="7">
    <source>
        <dbReference type="ARBA" id="ARBA00023012"/>
    </source>
</evidence>
<comment type="catalytic activity">
    <reaction evidence="1">
        <text>ATP + protein L-histidine = ADP + protein N-phospho-L-histidine.</text>
        <dbReference type="EC" id="2.7.13.3"/>
    </reaction>
</comment>
<dbReference type="InterPro" id="IPR005467">
    <property type="entry name" value="His_kinase_dom"/>
</dbReference>
<keyword evidence="9" id="KW-0378">Hydrolase</keyword>
<dbReference type="SMART" id="SM00387">
    <property type="entry name" value="HATPase_c"/>
    <property type="match status" value="1"/>
</dbReference>
<dbReference type="SUPFAM" id="SSF55874">
    <property type="entry name" value="ATPase domain of HSP90 chaperone/DNA topoisomerase II/histidine kinase"/>
    <property type="match status" value="1"/>
</dbReference>
<dbReference type="RefSeq" id="WP_162254421.1">
    <property type="nucleotide sequence ID" value="NZ_JAVDXQ010000002.1"/>
</dbReference>
<dbReference type="InterPro" id="IPR050351">
    <property type="entry name" value="BphY/WalK/GraS-like"/>
</dbReference>
<dbReference type="GO" id="GO:0008984">
    <property type="term" value="F:protein-glutamate methylesterase activity"/>
    <property type="evidence" value="ECO:0007669"/>
    <property type="project" value="UniProtKB-EC"/>
</dbReference>
<evidence type="ECO:0000256" key="3">
    <source>
        <dbReference type="ARBA" id="ARBA00022679"/>
    </source>
</evidence>
<dbReference type="Pfam" id="PF02518">
    <property type="entry name" value="HATPase_c"/>
    <property type="match status" value="1"/>
</dbReference>
<evidence type="ECO:0000313" key="10">
    <source>
        <dbReference type="Proteomes" id="UP001180536"/>
    </source>
</evidence>
<evidence type="ECO:0000256" key="2">
    <source>
        <dbReference type="ARBA" id="ARBA00012438"/>
    </source>
</evidence>
<proteinExistence type="predicted"/>
<comment type="caution">
    <text evidence="9">The sequence shown here is derived from an EMBL/GenBank/DDBJ whole genome shotgun (WGS) entry which is preliminary data.</text>
</comment>
<keyword evidence="10" id="KW-1185">Reference proteome</keyword>
<evidence type="ECO:0000259" key="8">
    <source>
        <dbReference type="PROSITE" id="PS50109"/>
    </source>
</evidence>
<evidence type="ECO:0000256" key="6">
    <source>
        <dbReference type="ARBA" id="ARBA00022840"/>
    </source>
</evidence>
<evidence type="ECO:0000313" key="9">
    <source>
        <dbReference type="EMBL" id="MDR7295889.1"/>
    </source>
</evidence>
<protein>
    <recommendedName>
        <fullName evidence="2">histidine kinase</fullName>
        <ecNumber evidence="2">2.7.13.3</ecNumber>
    </recommendedName>
</protein>
<sequence length="261" mass="27479">MDSQFAVPGAPTAELWRQAVHDLRGRLAVVTLVTAQLHKPVTEARRLELLGVLDRNVAGLRALLNVAADQARLSAGHEAVVLCRIDMATALRDMCDSLRIMASSRGLRLRISGPASLMAESDPLMLGRITQNLMLNAIQYTRGADVMLSYGLCDADAGRWYIEVVDAGGDPGTDSALASLCGPGMAVAAPTPGEGIGLSIVRRLCQQLGGTMRIESTAGSGRITRIDLPVRHGVGLEFPRLASAAGRVISSPCLHAPTAPA</sequence>